<protein>
    <submittedName>
        <fullName evidence="1">Uncharacterized protein</fullName>
    </submittedName>
</protein>
<feature type="non-terminal residue" evidence="1">
    <location>
        <position position="1"/>
    </location>
</feature>
<organism evidence="1 2">
    <name type="scientific">Papaver nudicaule</name>
    <name type="common">Iceland poppy</name>
    <dbReference type="NCBI Taxonomy" id="74823"/>
    <lineage>
        <taxon>Eukaryota</taxon>
        <taxon>Viridiplantae</taxon>
        <taxon>Streptophyta</taxon>
        <taxon>Embryophyta</taxon>
        <taxon>Tracheophyta</taxon>
        <taxon>Spermatophyta</taxon>
        <taxon>Magnoliopsida</taxon>
        <taxon>Ranunculales</taxon>
        <taxon>Papaveraceae</taxon>
        <taxon>Papaveroideae</taxon>
        <taxon>Papaver</taxon>
    </lineage>
</organism>
<reference evidence="1" key="1">
    <citation type="submission" date="2022-03" db="EMBL/GenBank/DDBJ databases">
        <title>A functionally conserved STORR gene fusion in Papaver species that diverged 16.8 million years ago.</title>
        <authorList>
            <person name="Catania T."/>
        </authorList>
    </citation>
    <scope>NUCLEOTIDE SEQUENCE</scope>
    <source>
        <strain evidence="1">S-191538</strain>
    </source>
</reference>
<comment type="caution">
    <text evidence="1">The sequence shown here is derived from an EMBL/GenBank/DDBJ whole genome shotgun (WGS) entry which is preliminary data.</text>
</comment>
<dbReference type="PANTHER" id="PTHR35918">
    <property type="entry name" value="OS06G0674800 PROTEIN"/>
    <property type="match status" value="1"/>
</dbReference>
<evidence type="ECO:0000313" key="1">
    <source>
        <dbReference type="EMBL" id="MCL7043241.1"/>
    </source>
</evidence>
<name>A0AA41VL07_PAPNU</name>
<dbReference type="InterPro" id="IPR044953">
    <property type="entry name" value="At1g04390-like"/>
</dbReference>
<gene>
    <name evidence="1" type="ORF">MKW94_000902</name>
</gene>
<evidence type="ECO:0000313" key="2">
    <source>
        <dbReference type="Proteomes" id="UP001177140"/>
    </source>
</evidence>
<dbReference type="EMBL" id="JAJJMA010244463">
    <property type="protein sequence ID" value="MCL7043241.1"/>
    <property type="molecule type" value="Genomic_DNA"/>
</dbReference>
<proteinExistence type="predicted"/>
<keyword evidence="2" id="KW-1185">Reference proteome</keyword>
<dbReference type="Proteomes" id="UP001177140">
    <property type="component" value="Unassembled WGS sequence"/>
</dbReference>
<accession>A0AA41VL07</accession>
<sequence>DVIVEAKVKTEMNFSCTVCSLSMPHMHVHKIVLWLSCDYLRALFQSGMQE</sequence>
<feature type="non-terminal residue" evidence="1">
    <location>
        <position position="50"/>
    </location>
</feature>
<dbReference type="AlphaFoldDB" id="A0AA41VL07"/>
<dbReference type="PANTHER" id="PTHR35918:SF1">
    <property type="entry name" value="BTB DOMAIN-CONTAINING PROTEIN"/>
    <property type="match status" value="1"/>
</dbReference>